<evidence type="ECO:0000313" key="1">
    <source>
        <dbReference type="EMBL" id="CAK9315843.1"/>
    </source>
</evidence>
<dbReference type="EMBL" id="OZ021736">
    <property type="protein sequence ID" value="CAK9315843.1"/>
    <property type="molecule type" value="Genomic_DNA"/>
</dbReference>
<sequence>MCAKAIIKGSKNGKRMVDESNLMKYLKKMDWPTYKGLIWYHQVHPFSSLEEGAGIGSTRRPYLKLWSATSSRPKAEFVFKLVSEGYVCLSDNVKRREFDLDRKKFYPIATQSLIEISALLET</sequence>
<dbReference type="Proteomes" id="UP001642487">
    <property type="component" value="Chromosome 2"/>
</dbReference>
<reference evidence="1 2" key="1">
    <citation type="submission" date="2024-03" db="EMBL/GenBank/DDBJ databases">
        <authorList>
            <person name="Gkanogiannis A."/>
            <person name="Becerra Lopez-Lavalle L."/>
        </authorList>
    </citation>
    <scope>NUCLEOTIDE SEQUENCE [LARGE SCALE GENOMIC DNA]</scope>
</reference>
<name>A0ABP0Y5W0_9ROSI</name>
<evidence type="ECO:0000313" key="2">
    <source>
        <dbReference type="Proteomes" id="UP001642487"/>
    </source>
</evidence>
<keyword evidence="2" id="KW-1185">Reference proteome</keyword>
<accession>A0ABP0Y5W0</accession>
<protein>
    <submittedName>
        <fullName evidence="1">Uncharacterized protein</fullName>
    </submittedName>
</protein>
<gene>
    <name evidence="1" type="ORF">CITCOLO1_LOCUS7678</name>
</gene>
<proteinExistence type="predicted"/>
<organism evidence="1 2">
    <name type="scientific">Citrullus colocynthis</name>
    <name type="common">colocynth</name>
    <dbReference type="NCBI Taxonomy" id="252529"/>
    <lineage>
        <taxon>Eukaryota</taxon>
        <taxon>Viridiplantae</taxon>
        <taxon>Streptophyta</taxon>
        <taxon>Embryophyta</taxon>
        <taxon>Tracheophyta</taxon>
        <taxon>Spermatophyta</taxon>
        <taxon>Magnoliopsida</taxon>
        <taxon>eudicotyledons</taxon>
        <taxon>Gunneridae</taxon>
        <taxon>Pentapetalae</taxon>
        <taxon>rosids</taxon>
        <taxon>fabids</taxon>
        <taxon>Cucurbitales</taxon>
        <taxon>Cucurbitaceae</taxon>
        <taxon>Benincaseae</taxon>
        <taxon>Citrullus</taxon>
    </lineage>
</organism>